<feature type="domain" description="Heterokaryon incompatibility" evidence="1">
    <location>
        <begin position="78"/>
        <end position="250"/>
    </location>
</feature>
<evidence type="ECO:0000259" key="1">
    <source>
        <dbReference type="Pfam" id="PF06985"/>
    </source>
</evidence>
<dbReference type="InterPro" id="IPR052895">
    <property type="entry name" value="HetReg/Transcr_Mod"/>
</dbReference>
<accession>A0AA40F3P9</accession>
<dbReference type="AlphaFoldDB" id="A0AA40F3P9"/>
<gene>
    <name evidence="2" type="ORF">B0T18DRAFT_366860</name>
</gene>
<protein>
    <submittedName>
        <fullName evidence="2">Heterokaryon incompatibility protein-domain-containing protein</fullName>
    </submittedName>
</protein>
<dbReference type="PANTHER" id="PTHR24148:SF64">
    <property type="entry name" value="HETEROKARYON INCOMPATIBILITY DOMAIN-CONTAINING PROTEIN"/>
    <property type="match status" value="1"/>
</dbReference>
<dbReference type="EMBL" id="JAUKUD010000003">
    <property type="protein sequence ID" value="KAK0750519.1"/>
    <property type="molecule type" value="Genomic_DNA"/>
</dbReference>
<evidence type="ECO:0000313" key="2">
    <source>
        <dbReference type="EMBL" id="KAK0750519.1"/>
    </source>
</evidence>
<dbReference type="InterPro" id="IPR010730">
    <property type="entry name" value="HET"/>
</dbReference>
<name>A0AA40F3P9_9PEZI</name>
<dbReference type="PANTHER" id="PTHR24148">
    <property type="entry name" value="ANKYRIN REPEAT DOMAIN-CONTAINING PROTEIN 39 HOMOLOG-RELATED"/>
    <property type="match status" value="1"/>
</dbReference>
<proteinExistence type="predicted"/>
<dbReference type="Proteomes" id="UP001172155">
    <property type="component" value="Unassembled WGS sequence"/>
</dbReference>
<comment type="caution">
    <text evidence="2">The sequence shown here is derived from an EMBL/GenBank/DDBJ whole genome shotgun (WGS) entry which is preliminary data.</text>
</comment>
<evidence type="ECO:0000313" key="3">
    <source>
        <dbReference type="Proteomes" id="UP001172155"/>
    </source>
</evidence>
<reference evidence="2" key="1">
    <citation type="submission" date="2023-06" db="EMBL/GenBank/DDBJ databases">
        <title>Genome-scale phylogeny and comparative genomics of the fungal order Sordariales.</title>
        <authorList>
            <consortium name="Lawrence Berkeley National Laboratory"/>
            <person name="Hensen N."/>
            <person name="Bonometti L."/>
            <person name="Westerberg I."/>
            <person name="Brannstrom I.O."/>
            <person name="Guillou S."/>
            <person name="Cros-Aarteil S."/>
            <person name="Calhoun S."/>
            <person name="Haridas S."/>
            <person name="Kuo A."/>
            <person name="Mondo S."/>
            <person name="Pangilinan J."/>
            <person name="Riley R."/>
            <person name="LaButti K."/>
            <person name="Andreopoulos B."/>
            <person name="Lipzen A."/>
            <person name="Chen C."/>
            <person name="Yanf M."/>
            <person name="Daum C."/>
            <person name="Ng V."/>
            <person name="Clum A."/>
            <person name="Steindorff A."/>
            <person name="Ohm R."/>
            <person name="Martin F."/>
            <person name="Silar P."/>
            <person name="Natvig D."/>
            <person name="Lalanne C."/>
            <person name="Gautier V."/>
            <person name="Ament-velasquez S.L."/>
            <person name="Kruys A."/>
            <person name="Hutchinson M.I."/>
            <person name="Powell A.J."/>
            <person name="Barry K."/>
            <person name="Miller A.N."/>
            <person name="Grigoriev I.V."/>
            <person name="Debuchy R."/>
            <person name="Gladieux P."/>
            <person name="Thoren M.H."/>
            <person name="Johannesson H."/>
        </authorList>
    </citation>
    <scope>NUCLEOTIDE SEQUENCE</scope>
    <source>
        <strain evidence="2">SMH3187-1</strain>
    </source>
</reference>
<dbReference type="Pfam" id="PF06985">
    <property type="entry name" value="HET"/>
    <property type="match status" value="1"/>
</dbReference>
<organism evidence="2 3">
    <name type="scientific">Schizothecium vesticola</name>
    <dbReference type="NCBI Taxonomy" id="314040"/>
    <lineage>
        <taxon>Eukaryota</taxon>
        <taxon>Fungi</taxon>
        <taxon>Dikarya</taxon>
        <taxon>Ascomycota</taxon>
        <taxon>Pezizomycotina</taxon>
        <taxon>Sordariomycetes</taxon>
        <taxon>Sordariomycetidae</taxon>
        <taxon>Sordariales</taxon>
        <taxon>Schizotheciaceae</taxon>
        <taxon>Schizothecium</taxon>
    </lineage>
</organism>
<feature type="non-terminal residue" evidence="2">
    <location>
        <position position="312"/>
    </location>
</feature>
<sequence length="312" mass="35531">MSGLDTPWLARPAATLLNTSLRPSPPRPYYNVPLPPEAPRTIRLLDLEAPTRDPRGTIIDTVLAGRLRIANLDDLPSFTALSYVWGESSLRRTISCLPEVPTLEITENCHAALTQVQRQFGAVSVWVDAICINQNNHGEKMTQIPLMQDIYTKATTVFIWLGKGTESSDRAMKYLGQCGTLSERWPVSWLAATTKESWDMERRTFWKECYRDIFRRAIFLLKPLSKNLCPKDIDALLNREWASRAWTFQEMVLASHPVFLCGSHSLSWSCLLNVLSMTPREIKSQFTGFTSSKLQIDRSPGSSFQRWQKMAY</sequence>
<keyword evidence="3" id="KW-1185">Reference proteome</keyword>